<dbReference type="PANTHER" id="PTHR15396:SF1">
    <property type="entry name" value="RIBONUCLEASE P PROTEIN SUBUNIT P40"/>
    <property type="match status" value="1"/>
</dbReference>
<name>A0AAE0FI55_9CHLO</name>
<dbReference type="PANTHER" id="PTHR15396">
    <property type="entry name" value="RIBONUCLEASE P PROTEIN SUBUNIT P40"/>
    <property type="match status" value="1"/>
</dbReference>
<sequence>STAITPPHHVDMEYKCPLEEASEAACRVHRWTGLIAPTQIMQAVEKCKGWISDGSTPWAVVNVWGFADTPVAWGSTEHGFTSGGENDYSVLLLPGDQYISFCATE</sequence>
<evidence type="ECO:0000313" key="1">
    <source>
        <dbReference type="EMBL" id="KAK3260054.1"/>
    </source>
</evidence>
<reference evidence="1 2" key="1">
    <citation type="journal article" date="2015" name="Genome Biol. Evol.">
        <title>Comparative Genomics of a Bacterivorous Green Alga Reveals Evolutionary Causalities and Consequences of Phago-Mixotrophic Mode of Nutrition.</title>
        <authorList>
            <person name="Burns J.A."/>
            <person name="Paasch A."/>
            <person name="Narechania A."/>
            <person name="Kim E."/>
        </authorList>
    </citation>
    <scope>NUCLEOTIDE SEQUENCE [LARGE SCALE GENOMIC DNA]</scope>
    <source>
        <strain evidence="1 2">PLY_AMNH</strain>
    </source>
</reference>
<dbReference type="InterPro" id="IPR013893">
    <property type="entry name" value="RNase_P_Rpp40"/>
</dbReference>
<accession>A0AAE0FI55</accession>
<dbReference type="GO" id="GO:0030681">
    <property type="term" value="C:multimeric ribonuclease P complex"/>
    <property type="evidence" value="ECO:0007669"/>
    <property type="project" value="TreeGrafter"/>
</dbReference>
<protein>
    <submittedName>
        <fullName evidence="1">Uncharacterized protein</fullName>
    </submittedName>
</protein>
<dbReference type="EMBL" id="LGRX02018252">
    <property type="protein sequence ID" value="KAK3260054.1"/>
    <property type="molecule type" value="Genomic_DNA"/>
</dbReference>
<organism evidence="1 2">
    <name type="scientific">Cymbomonas tetramitiformis</name>
    <dbReference type="NCBI Taxonomy" id="36881"/>
    <lineage>
        <taxon>Eukaryota</taxon>
        <taxon>Viridiplantae</taxon>
        <taxon>Chlorophyta</taxon>
        <taxon>Pyramimonadophyceae</taxon>
        <taxon>Pyramimonadales</taxon>
        <taxon>Pyramimonadaceae</taxon>
        <taxon>Cymbomonas</taxon>
    </lineage>
</organism>
<comment type="caution">
    <text evidence="1">The sequence shown here is derived from an EMBL/GenBank/DDBJ whole genome shotgun (WGS) entry which is preliminary data.</text>
</comment>
<keyword evidence="2" id="KW-1185">Reference proteome</keyword>
<gene>
    <name evidence="1" type="ORF">CYMTET_30973</name>
</gene>
<dbReference type="GO" id="GO:0000171">
    <property type="term" value="F:ribonuclease MRP activity"/>
    <property type="evidence" value="ECO:0007669"/>
    <property type="project" value="TreeGrafter"/>
</dbReference>
<evidence type="ECO:0000313" key="2">
    <source>
        <dbReference type="Proteomes" id="UP001190700"/>
    </source>
</evidence>
<dbReference type="GO" id="GO:0000172">
    <property type="term" value="C:ribonuclease MRP complex"/>
    <property type="evidence" value="ECO:0007669"/>
    <property type="project" value="TreeGrafter"/>
</dbReference>
<proteinExistence type="predicted"/>
<dbReference type="Pfam" id="PF08584">
    <property type="entry name" value="Ribonuc_P_40"/>
    <property type="match status" value="1"/>
</dbReference>
<dbReference type="GO" id="GO:0004526">
    <property type="term" value="F:ribonuclease P activity"/>
    <property type="evidence" value="ECO:0007669"/>
    <property type="project" value="TreeGrafter"/>
</dbReference>
<dbReference type="GO" id="GO:0000447">
    <property type="term" value="P:endonucleolytic cleavage in ITS1 to separate SSU-rRNA from 5.8S rRNA and LSU-rRNA from tricistronic rRNA transcript (SSU-rRNA, 5.8S rRNA, LSU-rRNA)"/>
    <property type="evidence" value="ECO:0007669"/>
    <property type="project" value="TreeGrafter"/>
</dbReference>
<feature type="non-terminal residue" evidence="1">
    <location>
        <position position="1"/>
    </location>
</feature>
<dbReference type="GO" id="GO:0001682">
    <property type="term" value="P:tRNA 5'-leader removal"/>
    <property type="evidence" value="ECO:0007669"/>
    <property type="project" value="InterPro"/>
</dbReference>
<dbReference type="AlphaFoldDB" id="A0AAE0FI55"/>
<dbReference type="Proteomes" id="UP001190700">
    <property type="component" value="Unassembled WGS sequence"/>
</dbReference>